<protein>
    <recommendedName>
        <fullName evidence="2">F-box domain-containing protein</fullName>
    </recommendedName>
</protein>
<dbReference type="KEGG" id="ccac:CcaHIS019_0311620"/>
<dbReference type="Gene3D" id="1.20.1280.50">
    <property type="match status" value="1"/>
</dbReference>
<dbReference type="PANTHER" id="PTHR12874:SF9">
    <property type="entry name" value="F-BOX ONLY PROTEIN 48"/>
    <property type="match status" value="1"/>
</dbReference>
<dbReference type="PROSITE" id="PS50181">
    <property type="entry name" value="FBOX"/>
    <property type="match status" value="1"/>
</dbReference>
<dbReference type="GeneID" id="85494962"/>
<dbReference type="EMBL" id="AP028214">
    <property type="protein sequence ID" value="BEI91092.1"/>
    <property type="molecule type" value="Genomic_DNA"/>
</dbReference>
<dbReference type="InterPro" id="IPR001810">
    <property type="entry name" value="F-box_dom"/>
</dbReference>
<name>A0AA48L350_9TREE</name>
<dbReference type="RefSeq" id="XP_060456357.1">
    <property type="nucleotide sequence ID" value="XM_060599688.1"/>
</dbReference>
<dbReference type="AlphaFoldDB" id="A0AA48L350"/>
<dbReference type="Proteomes" id="UP001233271">
    <property type="component" value="Chromosome 3"/>
</dbReference>
<proteinExistence type="predicted"/>
<dbReference type="GO" id="GO:0005737">
    <property type="term" value="C:cytoplasm"/>
    <property type="evidence" value="ECO:0007669"/>
    <property type="project" value="TreeGrafter"/>
</dbReference>
<accession>A0AA48L350</accession>
<evidence type="ECO:0000259" key="2">
    <source>
        <dbReference type="PROSITE" id="PS50181"/>
    </source>
</evidence>
<feature type="domain" description="F-box" evidence="2">
    <location>
        <begin position="29"/>
        <end position="67"/>
    </location>
</feature>
<dbReference type="GO" id="GO:0019005">
    <property type="term" value="C:SCF ubiquitin ligase complex"/>
    <property type="evidence" value="ECO:0007669"/>
    <property type="project" value="TreeGrafter"/>
</dbReference>
<evidence type="ECO:0000256" key="1">
    <source>
        <dbReference type="SAM" id="MobiDB-lite"/>
    </source>
</evidence>
<dbReference type="PANTHER" id="PTHR12874">
    <property type="entry name" value="F-BOX ONLY PROTEIN 48-RELATED"/>
    <property type="match status" value="1"/>
</dbReference>
<evidence type="ECO:0000313" key="3">
    <source>
        <dbReference type="EMBL" id="BEI91092.1"/>
    </source>
</evidence>
<dbReference type="InterPro" id="IPR036047">
    <property type="entry name" value="F-box-like_dom_sf"/>
</dbReference>
<evidence type="ECO:0000313" key="4">
    <source>
        <dbReference type="Proteomes" id="UP001233271"/>
    </source>
</evidence>
<sequence length="350" mass="37929">MPKRARSPDAHPSKRARASRGLLPLFELDELFLRVLGHLAPADLARAQGVSRRWAAIAVDPQLWKRLYLARYPHPHHRVSVSRSVSGGSTPLRPLARLPSRAFPAPSPSPSPAPEERWQDAEARHDGVDWKLMMRLGTNWSNGAVLAEARVPLPPSPASQTREDPGDVHAQHLALFPSFICASNPTSPLVHVYASLPGSPLGIIPPPPGWSSPHRPDYVSAIAADQAVISREGAALPARLAILYASGGFAIVRLRLSDGRLHWSRETVWARRTRPPRRGGAADDPVVLASMHHPALVTCTKGFVLSVYSLAGSEPALLNSLRSDLAFDEEKIVGLVAGPTGDVMRVWSFG</sequence>
<reference evidence="3" key="1">
    <citation type="journal article" date="2023" name="BMC Genomics">
        <title>Chromosome-level genome assemblies of Cutaneotrichosporon spp. (Trichosporonales, Basidiomycota) reveal imbalanced evolution between nucleotide sequences and chromosome synteny.</title>
        <authorList>
            <person name="Kobayashi Y."/>
            <person name="Kayamori A."/>
            <person name="Aoki K."/>
            <person name="Shiwa Y."/>
            <person name="Matsutani M."/>
            <person name="Fujita N."/>
            <person name="Sugita T."/>
            <person name="Iwasaki W."/>
            <person name="Tanaka N."/>
            <person name="Takashima M."/>
        </authorList>
    </citation>
    <scope>NUCLEOTIDE SEQUENCE</scope>
    <source>
        <strain evidence="3">HIS019</strain>
    </source>
</reference>
<dbReference type="GO" id="GO:0031146">
    <property type="term" value="P:SCF-dependent proteasomal ubiquitin-dependent protein catabolic process"/>
    <property type="evidence" value="ECO:0007669"/>
    <property type="project" value="TreeGrafter"/>
</dbReference>
<feature type="compositionally biased region" description="Low complexity" evidence="1">
    <location>
        <begin position="81"/>
        <end position="104"/>
    </location>
</feature>
<dbReference type="Pfam" id="PF12937">
    <property type="entry name" value="F-box-like"/>
    <property type="match status" value="1"/>
</dbReference>
<organism evidence="3 4">
    <name type="scientific">Cutaneotrichosporon cavernicola</name>
    <dbReference type="NCBI Taxonomy" id="279322"/>
    <lineage>
        <taxon>Eukaryota</taxon>
        <taxon>Fungi</taxon>
        <taxon>Dikarya</taxon>
        <taxon>Basidiomycota</taxon>
        <taxon>Agaricomycotina</taxon>
        <taxon>Tremellomycetes</taxon>
        <taxon>Trichosporonales</taxon>
        <taxon>Trichosporonaceae</taxon>
        <taxon>Cutaneotrichosporon</taxon>
    </lineage>
</organism>
<feature type="region of interest" description="Disordered" evidence="1">
    <location>
        <begin position="79"/>
        <end position="120"/>
    </location>
</feature>
<keyword evidence="4" id="KW-1185">Reference proteome</keyword>
<gene>
    <name evidence="3" type="ORF">CcaverHIS019_0311620</name>
</gene>
<dbReference type="SUPFAM" id="SSF81383">
    <property type="entry name" value="F-box domain"/>
    <property type="match status" value="1"/>
</dbReference>